<proteinExistence type="predicted"/>
<sequence length="48" mass="5313">MPSLASVFFQFIHSFGYPNSISSPSNPLPSMVCCAFCWLLFGPNPLLF</sequence>
<name>A0A0A9CPD4_ARUDO</name>
<organism evidence="1">
    <name type="scientific">Arundo donax</name>
    <name type="common">Giant reed</name>
    <name type="synonym">Donax arundinaceus</name>
    <dbReference type="NCBI Taxonomy" id="35708"/>
    <lineage>
        <taxon>Eukaryota</taxon>
        <taxon>Viridiplantae</taxon>
        <taxon>Streptophyta</taxon>
        <taxon>Embryophyta</taxon>
        <taxon>Tracheophyta</taxon>
        <taxon>Spermatophyta</taxon>
        <taxon>Magnoliopsida</taxon>
        <taxon>Liliopsida</taxon>
        <taxon>Poales</taxon>
        <taxon>Poaceae</taxon>
        <taxon>PACMAD clade</taxon>
        <taxon>Arundinoideae</taxon>
        <taxon>Arundineae</taxon>
        <taxon>Arundo</taxon>
    </lineage>
</organism>
<dbReference type="EMBL" id="GBRH01221592">
    <property type="protein sequence ID" value="JAD76303.1"/>
    <property type="molecule type" value="Transcribed_RNA"/>
</dbReference>
<reference evidence="1" key="2">
    <citation type="journal article" date="2015" name="Data Brief">
        <title>Shoot transcriptome of the giant reed, Arundo donax.</title>
        <authorList>
            <person name="Barrero R.A."/>
            <person name="Guerrero F.D."/>
            <person name="Moolhuijzen P."/>
            <person name="Goolsby J.A."/>
            <person name="Tidwell J."/>
            <person name="Bellgard S.E."/>
            <person name="Bellgard M.I."/>
        </authorList>
    </citation>
    <scope>NUCLEOTIDE SEQUENCE</scope>
    <source>
        <tissue evidence="1">Shoot tissue taken approximately 20 cm above the soil surface</tissue>
    </source>
</reference>
<accession>A0A0A9CPD4</accession>
<protein>
    <submittedName>
        <fullName evidence="1">Uncharacterized protein</fullName>
    </submittedName>
</protein>
<dbReference type="AlphaFoldDB" id="A0A0A9CPD4"/>
<evidence type="ECO:0000313" key="1">
    <source>
        <dbReference type="EMBL" id="JAD76303.1"/>
    </source>
</evidence>
<reference evidence="1" key="1">
    <citation type="submission" date="2014-09" db="EMBL/GenBank/DDBJ databases">
        <authorList>
            <person name="Magalhaes I.L.F."/>
            <person name="Oliveira U."/>
            <person name="Santos F.R."/>
            <person name="Vidigal T.H.D.A."/>
            <person name="Brescovit A.D."/>
            <person name="Santos A.J."/>
        </authorList>
    </citation>
    <scope>NUCLEOTIDE SEQUENCE</scope>
    <source>
        <tissue evidence="1">Shoot tissue taken approximately 20 cm above the soil surface</tissue>
    </source>
</reference>